<evidence type="ECO:0000313" key="8">
    <source>
        <dbReference type="EMBL" id="ETD72405.1"/>
    </source>
</evidence>
<dbReference type="InterPro" id="IPR036909">
    <property type="entry name" value="Cyt_c-like_dom_sf"/>
</dbReference>
<dbReference type="SUPFAM" id="SSF46626">
    <property type="entry name" value="Cytochrome c"/>
    <property type="match status" value="1"/>
</dbReference>
<dbReference type="InterPro" id="IPR002324">
    <property type="entry name" value="Cyt_c_ID"/>
</dbReference>
<feature type="domain" description="Cytochrome c" evidence="7">
    <location>
        <begin position="13"/>
        <end position="99"/>
    </location>
</feature>
<name>V8G7K9_9BURK</name>
<evidence type="ECO:0000256" key="6">
    <source>
        <dbReference type="PIRSR" id="PIRSR602324-1"/>
    </source>
</evidence>
<evidence type="ECO:0000259" key="7">
    <source>
        <dbReference type="PROSITE" id="PS51007"/>
    </source>
</evidence>
<keyword evidence="5 6" id="KW-0408">Iron</keyword>
<keyword evidence="8" id="KW-0472">Membrane</keyword>
<dbReference type="AlphaFoldDB" id="V8G7K9"/>
<dbReference type="Gene3D" id="1.10.760.10">
    <property type="entry name" value="Cytochrome c-like domain"/>
    <property type="match status" value="1"/>
</dbReference>
<sequence length="105" mass="11795">MFPLLTMSAVYAQPSLDASTLLKNKICMHCHQVNERRVGPSFKMVADKYQQDKTVTVEELAKRIVEGGIGQWGPLRMPAQPKVSTEEAIIMADWILHVKGDEQVN</sequence>
<dbReference type="GO" id="GO:0009055">
    <property type="term" value="F:electron transfer activity"/>
    <property type="evidence" value="ECO:0007669"/>
    <property type="project" value="InterPro"/>
</dbReference>
<feature type="binding site" description="covalent" evidence="6">
    <location>
        <position position="31"/>
    </location>
    <ligand>
        <name>heme c</name>
        <dbReference type="ChEBI" id="CHEBI:61717"/>
    </ligand>
</feature>
<dbReference type="PROSITE" id="PS51007">
    <property type="entry name" value="CYTC"/>
    <property type="match status" value="1"/>
</dbReference>
<evidence type="ECO:0000313" key="9">
    <source>
        <dbReference type="Proteomes" id="UP000018766"/>
    </source>
</evidence>
<evidence type="ECO:0000256" key="5">
    <source>
        <dbReference type="ARBA" id="ARBA00023004"/>
    </source>
</evidence>
<keyword evidence="8" id="KW-0812">Transmembrane</keyword>
<feature type="binding site" description="covalent" evidence="6">
    <location>
        <position position="77"/>
    </location>
    <ligand>
        <name>heme c</name>
        <dbReference type="ChEBI" id="CHEBI:61717"/>
    </ligand>
</feature>
<dbReference type="EMBL" id="AYSV01000067">
    <property type="protein sequence ID" value="ETD72405.1"/>
    <property type="molecule type" value="Genomic_DNA"/>
</dbReference>
<proteinExistence type="predicted"/>
<comment type="caution">
    <text evidence="8">The sequence shown here is derived from an EMBL/GenBank/DDBJ whole genome shotgun (WGS) entry which is preliminary data.</text>
</comment>
<evidence type="ECO:0000256" key="3">
    <source>
        <dbReference type="ARBA" id="ARBA00022723"/>
    </source>
</evidence>
<gene>
    <name evidence="8" type="ORF">V757_04685</name>
</gene>
<evidence type="ECO:0000256" key="2">
    <source>
        <dbReference type="ARBA" id="ARBA00022617"/>
    </source>
</evidence>
<reference evidence="8 9" key="1">
    <citation type="submission" date="2013-11" db="EMBL/GenBank/DDBJ databases">
        <title>Genomic analysis of Pelistega sp. HM-7.</title>
        <authorList>
            <person name="Kumbhare S.V."/>
            <person name="Shetty S.A."/>
            <person name="Sharma O."/>
            <person name="Dhotre D.P."/>
        </authorList>
    </citation>
    <scope>NUCLEOTIDE SEQUENCE [LARGE SCALE GENOMIC DNA]</scope>
    <source>
        <strain evidence="8 9">HM-7</strain>
    </source>
</reference>
<comment type="PTM">
    <text evidence="6">Binds 1 heme c group covalently per subunit.</text>
</comment>
<dbReference type="GO" id="GO:0005506">
    <property type="term" value="F:iron ion binding"/>
    <property type="evidence" value="ECO:0007669"/>
    <property type="project" value="InterPro"/>
</dbReference>
<evidence type="ECO:0000256" key="4">
    <source>
        <dbReference type="ARBA" id="ARBA00022982"/>
    </source>
</evidence>
<keyword evidence="9" id="KW-1185">Reference proteome</keyword>
<dbReference type="GO" id="GO:0020037">
    <property type="term" value="F:heme binding"/>
    <property type="evidence" value="ECO:0007669"/>
    <property type="project" value="InterPro"/>
</dbReference>
<protein>
    <submittedName>
        <fullName evidence="8">Cytochrome C transmembrane protein</fullName>
    </submittedName>
</protein>
<keyword evidence="1" id="KW-0813">Transport</keyword>
<keyword evidence="2 6" id="KW-0349">Heme</keyword>
<dbReference type="Proteomes" id="UP000018766">
    <property type="component" value="Unassembled WGS sequence"/>
</dbReference>
<accession>V8G7K9</accession>
<evidence type="ECO:0000256" key="1">
    <source>
        <dbReference type="ARBA" id="ARBA00022448"/>
    </source>
</evidence>
<dbReference type="PRINTS" id="PR00606">
    <property type="entry name" value="CYTCHROMECID"/>
</dbReference>
<keyword evidence="3 6" id="KW-0479">Metal-binding</keyword>
<keyword evidence="4" id="KW-0249">Electron transport</keyword>
<feature type="binding site" description="covalent" evidence="6">
    <location>
        <position position="27"/>
    </location>
    <ligand>
        <name>heme c</name>
        <dbReference type="ChEBI" id="CHEBI:61717"/>
    </ligand>
</feature>
<dbReference type="Pfam" id="PF00034">
    <property type="entry name" value="Cytochrom_C"/>
    <property type="match status" value="1"/>
</dbReference>
<organism evidence="8 9">
    <name type="scientific">Pelistega indica</name>
    <dbReference type="NCBI Taxonomy" id="1414851"/>
    <lineage>
        <taxon>Bacteria</taxon>
        <taxon>Pseudomonadati</taxon>
        <taxon>Pseudomonadota</taxon>
        <taxon>Betaproteobacteria</taxon>
        <taxon>Burkholderiales</taxon>
        <taxon>Alcaligenaceae</taxon>
        <taxon>Pelistega</taxon>
    </lineage>
</organism>
<dbReference type="InterPro" id="IPR009056">
    <property type="entry name" value="Cyt_c-like_dom"/>
</dbReference>